<dbReference type="SMART" id="SM00326">
    <property type="entry name" value="SH3"/>
    <property type="match status" value="1"/>
</dbReference>
<dbReference type="GeneID" id="5895951"/>
<dbReference type="AlphaFoldDB" id="A9VD74"/>
<evidence type="ECO:0000256" key="4">
    <source>
        <dbReference type="SAM" id="SignalP"/>
    </source>
</evidence>
<feature type="chain" id="PRO_5002745539" description="SH3 domain-containing protein" evidence="4">
    <location>
        <begin position="25"/>
        <end position="1073"/>
    </location>
</feature>
<evidence type="ECO:0000256" key="3">
    <source>
        <dbReference type="SAM" id="MobiDB-lite"/>
    </source>
</evidence>
<dbReference type="Gene3D" id="2.30.30.40">
    <property type="entry name" value="SH3 Domains"/>
    <property type="match status" value="1"/>
</dbReference>
<keyword evidence="1 2" id="KW-0728">SH3 domain</keyword>
<keyword evidence="4" id="KW-0732">Signal</keyword>
<protein>
    <recommendedName>
        <fullName evidence="5">SH3 domain-containing protein</fullName>
    </recommendedName>
</protein>
<dbReference type="SUPFAM" id="SSF50044">
    <property type="entry name" value="SH3-domain"/>
    <property type="match status" value="1"/>
</dbReference>
<dbReference type="InParanoid" id="A9VD74"/>
<evidence type="ECO:0000313" key="7">
    <source>
        <dbReference type="Proteomes" id="UP000001357"/>
    </source>
</evidence>
<dbReference type="KEGG" id="mbr:MONBRDRAFT_30170"/>
<feature type="compositionally biased region" description="Polar residues" evidence="3">
    <location>
        <begin position="938"/>
        <end position="947"/>
    </location>
</feature>
<feature type="signal peptide" evidence="4">
    <location>
        <begin position="1"/>
        <end position="24"/>
    </location>
</feature>
<organism evidence="6 7">
    <name type="scientific">Monosiga brevicollis</name>
    <name type="common">Choanoflagellate</name>
    <dbReference type="NCBI Taxonomy" id="81824"/>
    <lineage>
        <taxon>Eukaryota</taxon>
        <taxon>Choanoflagellata</taxon>
        <taxon>Craspedida</taxon>
        <taxon>Salpingoecidae</taxon>
        <taxon>Monosiga</taxon>
    </lineage>
</organism>
<dbReference type="Proteomes" id="UP000001357">
    <property type="component" value="Unassembled WGS sequence"/>
</dbReference>
<dbReference type="PROSITE" id="PS50002">
    <property type="entry name" value="SH3"/>
    <property type="match status" value="1"/>
</dbReference>
<name>A9VD74_MONBE</name>
<feature type="domain" description="SH3" evidence="5">
    <location>
        <begin position="965"/>
        <end position="1026"/>
    </location>
</feature>
<keyword evidence="7" id="KW-1185">Reference proteome</keyword>
<reference evidence="6 7" key="1">
    <citation type="journal article" date="2008" name="Nature">
        <title>The genome of the choanoflagellate Monosiga brevicollis and the origin of metazoans.</title>
        <authorList>
            <consortium name="JGI Sequencing"/>
            <person name="King N."/>
            <person name="Westbrook M.J."/>
            <person name="Young S.L."/>
            <person name="Kuo A."/>
            <person name="Abedin M."/>
            <person name="Chapman J."/>
            <person name="Fairclough S."/>
            <person name="Hellsten U."/>
            <person name="Isogai Y."/>
            <person name="Letunic I."/>
            <person name="Marr M."/>
            <person name="Pincus D."/>
            <person name="Putnam N."/>
            <person name="Rokas A."/>
            <person name="Wright K.J."/>
            <person name="Zuzow R."/>
            <person name="Dirks W."/>
            <person name="Good M."/>
            <person name="Goodstein D."/>
            <person name="Lemons D."/>
            <person name="Li W."/>
            <person name="Lyons J.B."/>
            <person name="Morris A."/>
            <person name="Nichols S."/>
            <person name="Richter D.J."/>
            <person name="Salamov A."/>
            <person name="Bork P."/>
            <person name="Lim W.A."/>
            <person name="Manning G."/>
            <person name="Miller W.T."/>
            <person name="McGinnis W."/>
            <person name="Shapiro H."/>
            <person name="Tjian R."/>
            <person name="Grigoriev I.V."/>
            <person name="Rokhsar D."/>
        </authorList>
    </citation>
    <scope>NUCLEOTIDE SEQUENCE [LARGE SCALE GENOMIC DNA]</scope>
    <source>
        <strain evidence="7">MX1 / ATCC 50154</strain>
    </source>
</reference>
<gene>
    <name evidence="6" type="ORF">MONBRDRAFT_30170</name>
</gene>
<sequence>MQSAGLQVLLWLVLLTHNSIQCAAQLHVAWPAGIVQLVHDETVLAAGAGDSLSLLLSLQACPSPGTGAPPEQQHDLHLAAPTALDSTTLLARMQWDTITLWSQLIDTAAAPSTNLTVCLGWPTGTWQNTTLTWHDTPAHTTAKLILRMDGGYDVALSANGPLHWSATSCIAQLNHVSLTLAAPVNPDPPSITWSTTLQLRIITPERLAQALSLGSSQQLDVAHCVDTPLVKLSSGLANVTVAVEAAARTAALNLLQPQLSTLSVQASYQEQLGVLTLQPMPGWAALDWSQLFLAATETSDIQHGLNLQSNASVLTATPQLWQAALHLDAANQARQWLSLSDGAPGLWLLAAPSPHDAPLARAMTTYLPGSISPTAVYASAGELPSTLLPALSAISLDLTAQRLRLTSQSNDLAAEQLNRLRFRLSEDPVTAADHRSVQLVTPRTWRPDETEATGLWTPLSQDELQALLAIGRLLNATLSAEQNELQRTLALTLSWSQPVVPNSSDWIITLQHGRQVNCICIVFIPSSLPFPTCLTATSAPQATNSWSLVPTKQRAAQLLLHSAEAFAYLWRTEPMDTICLMLHDKLVMSRQGVANRHVTKSLDVPSAAFVRPRVSRAWLDLSTDTIVLDLTRPSQLEGTTLRLQIEFVAISDTASIPVHLASMYNDTRLLIPLSNSAASWFKLGAFNSQPSSVLHIPEGLVANAFGVDNGKATVALQIQPDVQGPQWRSFEFIPSKKRLFVSFSEPVQLSTLDVSALVFDPTNESFVLPTDGVIVQEDPMFWGSEVILQLDSTVNLQLQQLLLQRTSGGAQLEVSARGPMVADLSGNFMPATNLDVRSSFVILRGALDLEQSTSPTSTHERRRASNIAVASVSAVVLVVCTILLIHRQQSTASIYQSPPHSRRTSDVNLLSGVPNVLNLGVELRSRNEGDPIYTALETFSDTSTHNGNLPPPPRQRRRDSLQAEFPAVTHRALGDYTAVSSEELSLRANQPLRVLEIDNETRMAKCVTKLGKEGRVPMYLLQALDDMSEAPSRTSLNSAVRRVQRLVLQAKRATQLSNMLSAVEGEDLSVDQV</sequence>
<feature type="region of interest" description="Disordered" evidence="3">
    <location>
        <begin position="938"/>
        <end position="960"/>
    </location>
</feature>
<dbReference type="InterPro" id="IPR036028">
    <property type="entry name" value="SH3-like_dom_sf"/>
</dbReference>
<evidence type="ECO:0000313" key="6">
    <source>
        <dbReference type="EMBL" id="EDQ84505.1"/>
    </source>
</evidence>
<dbReference type="EMBL" id="CH991586">
    <property type="protein sequence ID" value="EDQ84505.1"/>
    <property type="molecule type" value="Genomic_DNA"/>
</dbReference>
<proteinExistence type="predicted"/>
<dbReference type="InterPro" id="IPR001452">
    <property type="entry name" value="SH3_domain"/>
</dbReference>
<evidence type="ECO:0000259" key="5">
    <source>
        <dbReference type="PROSITE" id="PS50002"/>
    </source>
</evidence>
<evidence type="ECO:0000256" key="2">
    <source>
        <dbReference type="PROSITE-ProRule" id="PRU00192"/>
    </source>
</evidence>
<accession>A9VD74</accession>
<dbReference type="RefSeq" id="XP_001750692.1">
    <property type="nucleotide sequence ID" value="XM_001750640.1"/>
</dbReference>
<evidence type="ECO:0000256" key="1">
    <source>
        <dbReference type="ARBA" id="ARBA00022443"/>
    </source>
</evidence>